<dbReference type="SUPFAM" id="SSF57850">
    <property type="entry name" value="RING/U-box"/>
    <property type="match status" value="1"/>
</dbReference>
<dbReference type="WBParaSite" id="TCLT_0000815901-mRNA-1">
    <property type="protein sequence ID" value="TCLT_0000815901-mRNA-1"/>
    <property type="gene ID" value="TCLT_0000815901"/>
</dbReference>
<dbReference type="InterPro" id="IPR013083">
    <property type="entry name" value="Znf_RING/FYVE/PHD"/>
</dbReference>
<dbReference type="GO" id="GO:0016567">
    <property type="term" value="P:protein ubiquitination"/>
    <property type="evidence" value="ECO:0007669"/>
    <property type="project" value="TreeGrafter"/>
</dbReference>
<reference evidence="6 7" key="2">
    <citation type="submission" date="2018-11" db="EMBL/GenBank/DDBJ databases">
        <authorList>
            <consortium name="Pathogen Informatics"/>
        </authorList>
    </citation>
    <scope>NUCLEOTIDE SEQUENCE [LARGE SCALE GENOMIC DNA]</scope>
</reference>
<evidence type="ECO:0000256" key="4">
    <source>
        <dbReference type="SAM" id="SignalP"/>
    </source>
</evidence>
<feature type="signal peptide" evidence="4">
    <location>
        <begin position="1"/>
        <end position="27"/>
    </location>
</feature>
<organism evidence="8">
    <name type="scientific">Thelazia callipaeda</name>
    <name type="common">Oriental eyeworm</name>
    <name type="synonym">Parasitic nematode</name>
    <dbReference type="NCBI Taxonomy" id="103827"/>
    <lineage>
        <taxon>Eukaryota</taxon>
        <taxon>Metazoa</taxon>
        <taxon>Ecdysozoa</taxon>
        <taxon>Nematoda</taxon>
        <taxon>Chromadorea</taxon>
        <taxon>Rhabditida</taxon>
        <taxon>Spirurina</taxon>
        <taxon>Spiruromorpha</taxon>
        <taxon>Thelazioidea</taxon>
        <taxon>Thelaziidae</taxon>
        <taxon>Thelazia</taxon>
    </lineage>
</organism>
<dbReference type="GO" id="GO:0003723">
    <property type="term" value="F:RNA binding"/>
    <property type="evidence" value="ECO:0007669"/>
    <property type="project" value="UniProtKB-UniRule"/>
</dbReference>
<dbReference type="Proteomes" id="UP000276776">
    <property type="component" value="Unassembled WGS sequence"/>
</dbReference>
<name>A0A0N5D585_THECL</name>
<dbReference type="PROSITE" id="PS50102">
    <property type="entry name" value="RRM"/>
    <property type="match status" value="1"/>
</dbReference>
<dbReference type="Gene3D" id="3.30.40.10">
    <property type="entry name" value="Zinc/RING finger domain, C3HC4 (zinc finger)"/>
    <property type="match status" value="1"/>
</dbReference>
<dbReference type="SMART" id="SM00361">
    <property type="entry name" value="RRM_1"/>
    <property type="match status" value="1"/>
</dbReference>
<dbReference type="STRING" id="103827.A0A0N5D585"/>
<dbReference type="EMBL" id="UYYF01004590">
    <property type="protein sequence ID" value="VDN05674.1"/>
    <property type="molecule type" value="Genomic_DNA"/>
</dbReference>
<evidence type="ECO:0000256" key="1">
    <source>
        <dbReference type="ARBA" id="ARBA00022884"/>
    </source>
</evidence>
<dbReference type="InterPro" id="IPR000504">
    <property type="entry name" value="RRM_dom"/>
</dbReference>
<evidence type="ECO:0000313" key="8">
    <source>
        <dbReference type="WBParaSite" id="TCLT_0000815901-mRNA-1"/>
    </source>
</evidence>
<evidence type="ECO:0000259" key="5">
    <source>
        <dbReference type="PROSITE" id="PS50102"/>
    </source>
</evidence>
<feature type="chain" id="PRO_5043126751" evidence="4">
    <location>
        <begin position="28"/>
        <end position="777"/>
    </location>
</feature>
<dbReference type="OMA" id="YARYEDA"/>
<dbReference type="InterPro" id="IPR003954">
    <property type="entry name" value="RRM_euk-type"/>
</dbReference>
<dbReference type="SUPFAM" id="SSF54928">
    <property type="entry name" value="RNA-binding domain, RBD"/>
    <property type="match status" value="1"/>
</dbReference>
<dbReference type="Gene3D" id="3.30.70.330">
    <property type="match status" value="1"/>
</dbReference>
<dbReference type="PANTHER" id="PTHR12603">
    <property type="entry name" value="CCR4-NOT TRANSCRIPTION COMPLEX RELATED"/>
    <property type="match status" value="1"/>
</dbReference>
<dbReference type="PANTHER" id="PTHR12603:SF0">
    <property type="entry name" value="CCR4-NOT TRANSCRIPTION COMPLEX SUBUNIT 4"/>
    <property type="match status" value="1"/>
</dbReference>
<dbReference type="InterPro" id="IPR035979">
    <property type="entry name" value="RBD_domain_sf"/>
</dbReference>
<proteinExistence type="predicted"/>
<feature type="domain" description="RRM" evidence="5">
    <location>
        <begin position="149"/>
        <end position="251"/>
    </location>
</feature>
<dbReference type="InterPro" id="IPR034261">
    <property type="entry name" value="CNOT4_RRM"/>
</dbReference>
<evidence type="ECO:0000313" key="7">
    <source>
        <dbReference type="Proteomes" id="UP000276776"/>
    </source>
</evidence>
<dbReference type="Pfam" id="PF14570">
    <property type="entry name" value="zf-RING_4"/>
    <property type="match status" value="1"/>
</dbReference>
<protein>
    <submittedName>
        <fullName evidence="8">RRM domain-containing protein</fullName>
    </submittedName>
</protein>
<dbReference type="AlphaFoldDB" id="A0A0N5D585"/>
<dbReference type="CDD" id="cd16618">
    <property type="entry name" value="mRING-HC-C4C4_CNOT4"/>
    <property type="match status" value="1"/>
</dbReference>
<evidence type="ECO:0000256" key="3">
    <source>
        <dbReference type="SAM" id="MobiDB-lite"/>
    </source>
</evidence>
<sequence length="777" mass="86232">MESVSGGLRQIWLLFFLKVLHFQTSDTMSSDEQADKECPLCMEPLEIDDINFYPCKCEYQVRNNVLLYWLESVGGLICRFCWHRLRTDENGLCPACRQPYPEDPVNFKPLSVSDVQKIKTEKRQKQQQQKIKICESRKHLSSYRVLQKNLVYVVGLSTRVADPETLKRPEYFGKFGRILKVAVGTSLSSNGPQSASCTAYVTYARYEDALRAIQVFSYFHPVLEHDQLDKYEAVNNAQLDGRIVKASLGTTKYCTNFLRSQPCHKLECMYLHDVADTEVSFTKDDMHLGRHAEYEKRLIESTLKEKSQRGQTTLANIASGKPANSVERGSAGYITAVGSNEERGDLVQSRSPSGGKCLHKLKNHINGSRLSEWISSSQCVVPLISTSYGSSKGIYIDNKKEGSNNSSPLLGDSSQLKNISSCDWQRALGFSEKTDSLAAESAYTSSSNVQTRVVSKSTRVSVHSDDDLGFDPISESAKGLADLLAEEKTMLPQCSAQNVCNVPSISSSLLSLSLQCGWPSMNNSNGISTLPVKNAHGTNVGLIATNSYSSDNDHFSQPLKLSSQTTQLFTQQPSYHNQYSPHQYFTSPKPQMTRVGSFVSPPNNFTFNSSQPQRCSSFNNSPQFHSNVTTNPACHIDGAKLQEWQEGFRALLPTVNVRFVPDLGNTGLFFTIVASALDQCLYDFAGSLIEKAYLEFYAKLRSQVVGYQPNPTSPVDMQRTASQFPSTPGFDQTVPAPAQVSNPVAVSVPSPMPPVNSQRHPTQHWMTPPPGFSYISK</sequence>
<keyword evidence="1 2" id="KW-0694">RNA-binding</keyword>
<keyword evidence="7" id="KW-1185">Reference proteome</keyword>
<evidence type="ECO:0000313" key="6">
    <source>
        <dbReference type="EMBL" id="VDN05674.1"/>
    </source>
</evidence>
<dbReference type="InterPro" id="IPR039515">
    <property type="entry name" value="NOT4_mRING-HC-C4C4"/>
</dbReference>
<dbReference type="GO" id="GO:0004842">
    <property type="term" value="F:ubiquitin-protein transferase activity"/>
    <property type="evidence" value="ECO:0007669"/>
    <property type="project" value="InterPro"/>
</dbReference>
<accession>A0A0N5D585</accession>
<feature type="region of interest" description="Disordered" evidence="3">
    <location>
        <begin position="753"/>
        <end position="777"/>
    </location>
</feature>
<evidence type="ECO:0000256" key="2">
    <source>
        <dbReference type="PROSITE-ProRule" id="PRU00176"/>
    </source>
</evidence>
<reference evidence="8" key="1">
    <citation type="submission" date="2017-02" db="UniProtKB">
        <authorList>
            <consortium name="WormBaseParasite"/>
        </authorList>
    </citation>
    <scope>IDENTIFICATION</scope>
</reference>
<gene>
    <name evidence="6" type="ORF">TCLT_LOCUS8148</name>
</gene>
<dbReference type="InterPro" id="IPR012677">
    <property type="entry name" value="Nucleotide-bd_a/b_plait_sf"/>
</dbReference>
<dbReference type="CDD" id="cd12438">
    <property type="entry name" value="RRM_CNOT4"/>
    <property type="match status" value="1"/>
</dbReference>
<keyword evidence="4" id="KW-0732">Signal</keyword>
<dbReference type="GO" id="GO:0030014">
    <property type="term" value="C:CCR4-NOT complex"/>
    <property type="evidence" value="ECO:0007669"/>
    <property type="project" value="InterPro"/>
</dbReference>
<dbReference type="OrthoDB" id="1923159at2759"/>
<dbReference type="InterPro" id="IPR039780">
    <property type="entry name" value="Mot2"/>
</dbReference>